<feature type="transmembrane region" description="Helical" evidence="7">
    <location>
        <begin position="157"/>
        <end position="174"/>
    </location>
</feature>
<dbReference type="RefSeq" id="WP_253239761.1">
    <property type="nucleotide sequence ID" value="NZ_JAMYJR010000027.1"/>
</dbReference>
<proteinExistence type="inferred from homology"/>
<feature type="transmembrane region" description="Helical" evidence="7">
    <location>
        <begin position="12"/>
        <end position="31"/>
    </location>
</feature>
<dbReference type="EMBL" id="JAMYJR010000027">
    <property type="protein sequence ID" value="MCO8273682.1"/>
    <property type="molecule type" value="Genomic_DNA"/>
</dbReference>
<evidence type="ECO:0000313" key="9">
    <source>
        <dbReference type="Proteomes" id="UP001523369"/>
    </source>
</evidence>
<protein>
    <submittedName>
        <fullName evidence="8">Aquaporin family protein</fullName>
    </submittedName>
</protein>
<dbReference type="InterPro" id="IPR000425">
    <property type="entry name" value="MIP"/>
</dbReference>
<evidence type="ECO:0000256" key="2">
    <source>
        <dbReference type="ARBA" id="ARBA00006175"/>
    </source>
</evidence>
<organism evidence="8 9">
    <name type="scientific">Paractinoplanes aksuensis</name>
    <dbReference type="NCBI Taxonomy" id="2939490"/>
    <lineage>
        <taxon>Bacteria</taxon>
        <taxon>Bacillati</taxon>
        <taxon>Actinomycetota</taxon>
        <taxon>Actinomycetes</taxon>
        <taxon>Micromonosporales</taxon>
        <taxon>Micromonosporaceae</taxon>
        <taxon>Paractinoplanes</taxon>
    </lineage>
</organism>
<evidence type="ECO:0000256" key="5">
    <source>
        <dbReference type="ARBA" id="ARBA00023136"/>
    </source>
</evidence>
<reference evidence="8 9" key="1">
    <citation type="submission" date="2022-06" db="EMBL/GenBank/DDBJ databases">
        <title>New Species of the Genus Actinoplanes, ActinopZanes ferrugineus.</title>
        <authorList>
            <person name="Ding P."/>
        </authorList>
    </citation>
    <scope>NUCLEOTIDE SEQUENCE [LARGE SCALE GENOMIC DNA]</scope>
    <source>
        <strain evidence="8 9">TRM88003</strain>
    </source>
</reference>
<accession>A0ABT1DS85</accession>
<keyword evidence="9" id="KW-1185">Reference proteome</keyword>
<dbReference type="PRINTS" id="PR00783">
    <property type="entry name" value="MINTRINSICP"/>
</dbReference>
<evidence type="ECO:0000256" key="7">
    <source>
        <dbReference type="SAM" id="Phobius"/>
    </source>
</evidence>
<sequence length="249" mass="25249">MNPIAVRRRLLAEFTGTALLVTAVVGSGIMATTLSPDDVGLQLLQNSIATAFALGTLILTFGPVSGAHFNPVVSAADWFLGRRTGSGLSGTDLAAYTLAQTLGAIAGSVLANLMFDLAPVTFSDRDRSAGHLWLGEVVATAGLVLLIFALARSGRAAVAPAAVGAYIGAAYWFTSSTSFANPAVTVGRAFTDTFAGIAPASVPGFVIAQFAGLLIGAGLLLALYPGAGRSADHVVVEARTRPSSEGSTP</sequence>
<dbReference type="Proteomes" id="UP001523369">
    <property type="component" value="Unassembled WGS sequence"/>
</dbReference>
<feature type="transmembrane region" description="Helical" evidence="7">
    <location>
        <begin position="131"/>
        <end position="150"/>
    </location>
</feature>
<keyword evidence="3 6" id="KW-0812">Transmembrane</keyword>
<evidence type="ECO:0000256" key="4">
    <source>
        <dbReference type="ARBA" id="ARBA00022989"/>
    </source>
</evidence>
<feature type="transmembrane region" description="Helical" evidence="7">
    <location>
        <begin position="93"/>
        <end position="111"/>
    </location>
</feature>
<dbReference type="InterPro" id="IPR023271">
    <property type="entry name" value="Aquaporin-like"/>
</dbReference>
<dbReference type="Pfam" id="PF00230">
    <property type="entry name" value="MIP"/>
    <property type="match status" value="1"/>
</dbReference>
<feature type="transmembrane region" description="Helical" evidence="7">
    <location>
        <begin position="194"/>
        <end position="224"/>
    </location>
</feature>
<gene>
    <name evidence="8" type="ORF">M1L60_24095</name>
</gene>
<keyword evidence="6" id="KW-0813">Transport</keyword>
<keyword evidence="5 7" id="KW-0472">Membrane</keyword>
<comment type="caution">
    <text evidence="8">The sequence shown here is derived from an EMBL/GenBank/DDBJ whole genome shotgun (WGS) entry which is preliminary data.</text>
</comment>
<feature type="transmembrane region" description="Helical" evidence="7">
    <location>
        <begin position="51"/>
        <end position="73"/>
    </location>
</feature>
<name>A0ABT1DS85_9ACTN</name>
<evidence type="ECO:0000256" key="3">
    <source>
        <dbReference type="ARBA" id="ARBA00022692"/>
    </source>
</evidence>
<dbReference type="SUPFAM" id="SSF81338">
    <property type="entry name" value="Aquaporin-like"/>
    <property type="match status" value="1"/>
</dbReference>
<evidence type="ECO:0000313" key="8">
    <source>
        <dbReference type="EMBL" id="MCO8273682.1"/>
    </source>
</evidence>
<dbReference type="InterPro" id="IPR034294">
    <property type="entry name" value="Aquaporin_transptr"/>
</dbReference>
<dbReference type="PANTHER" id="PTHR19139:SF199">
    <property type="entry name" value="MIP17260P"/>
    <property type="match status" value="1"/>
</dbReference>
<keyword evidence="4 7" id="KW-1133">Transmembrane helix</keyword>
<evidence type="ECO:0000256" key="6">
    <source>
        <dbReference type="RuleBase" id="RU000477"/>
    </source>
</evidence>
<comment type="similarity">
    <text evidence="2 6">Belongs to the MIP/aquaporin (TC 1.A.8) family.</text>
</comment>
<evidence type="ECO:0000256" key="1">
    <source>
        <dbReference type="ARBA" id="ARBA00004141"/>
    </source>
</evidence>
<comment type="subcellular location">
    <subcellularLocation>
        <location evidence="1">Membrane</location>
        <topology evidence="1">Multi-pass membrane protein</topology>
    </subcellularLocation>
</comment>
<dbReference type="PANTHER" id="PTHR19139">
    <property type="entry name" value="AQUAPORIN TRANSPORTER"/>
    <property type="match status" value="1"/>
</dbReference>
<dbReference type="Gene3D" id="1.20.1080.10">
    <property type="entry name" value="Glycerol uptake facilitator protein"/>
    <property type="match status" value="2"/>
</dbReference>